<name>A0AAD8A644_DIPPU</name>
<organism evidence="1 2">
    <name type="scientific">Diploptera punctata</name>
    <name type="common">Pacific beetle cockroach</name>
    <dbReference type="NCBI Taxonomy" id="6984"/>
    <lineage>
        <taxon>Eukaryota</taxon>
        <taxon>Metazoa</taxon>
        <taxon>Ecdysozoa</taxon>
        <taxon>Arthropoda</taxon>
        <taxon>Hexapoda</taxon>
        <taxon>Insecta</taxon>
        <taxon>Pterygota</taxon>
        <taxon>Neoptera</taxon>
        <taxon>Polyneoptera</taxon>
        <taxon>Dictyoptera</taxon>
        <taxon>Blattodea</taxon>
        <taxon>Blaberoidea</taxon>
        <taxon>Blaberidae</taxon>
        <taxon>Diplopterinae</taxon>
        <taxon>Diploptera</taxon>
    </lineage>
</organism>
<comment type="caution">
    <text evidence="1">The sequence shown here is derived from an EMBL/GenBank/DDBJ whole genome shotgun (WGS) entry which is preliminary data.</text>
</comment>
<protein>
    <submittedName>
        <fullName evidence="1">Uncharacterized protein</fullName>
    </submittedName>
</protein>
<feature type="non-terminal residue" evidence="1">
    <location>
        <position position="68"/>
    </location>
</feature>
<sequence length="68" mass="7502">SALNPKFSILYSKTIPSELGISKSVLGSSKIFSLESVLKISETMPSDLESVFRISKVKSTLQPKFPHF</sequence>
<reference evidence="1" key="2">
    <citation type="submission" date="2023-05" db="EMBL/GenBank/DDBJ databases">
        <authorList>
            <person name="Fouks B."/>
        </authorList>
    </citation>
    <scope>NUCLEOTIDE SEQUENCE</scope>
    <source>
        <strain evidence="1">Stay&amp;Tobe</strain>
        <tissue evidence="1">Testes</tissue>
    </source>
</reference>
<keyword evidence="2" id="KW-1185">Reference proteome</keyword>
<reference evidence="1" key="1">
    <citation type="journal article" date="2023" name="IScience">
        <title>Live-bearing cockroach genome reveals convergent evolutionary mechanisms linked to viviparity in insects and beyond.</title>
        <authorList>
            <person name="Fouks B."/>
            <person name="Harrison M.C."/>
            <person name="Mikhailova A.A."/>
            <person name="Marchal E."/>
            <person name="English S."/>
            <person name="Carruthers M."/>
            <person name="Jennings E.C."/>
            <person name="Chiamaka E.L."/>
            <person name="Frigard R.A."/>
            <person name="Pippel M."/>
            <person name="Attardo G.M."/>
            <person name="Benoit J.B."/>
            <person name="Bornberg-Bauer E."/>
            <person name="Tobe S.S."/>
        </authorList>
    </citation>
    <scope>NUCLEOTIDE SEQUENCE</scope>
    <source>
        <strain evidence="1">Stay&amp;Tobe</strain>
    </source>
</reference>
<dbReference type="Proteomes" id="UP001233999">
    <property type="component" value="Unassembled WGS sequence"/>
</dbReference>
<evidence type="ECO:0000313" key="1">
    <source>
        <dbReference type="EMBL" id="KAJ9593270.1"/>
    </source>
</evidence>
<evidence type="ECO:0000313" key="2">
    <source>
        <dbReference type="Proteomes" id="UP001233999"/>
    </source>
</evidence>
<gene>
    <name evidence="1" type="ORF">L9F63_015184</name>
</gene>
<proteinExistence type="predicted"/>
<accession>A0AAD8A644</accession>
<dbReference type="AlphaFoldDB" id="A0AAD8A644"/>
<feature type="non-terminal residue" evidence="1">
    <location>
        <position position="1"/>
    </location>
</feature>
<dbReference type="EMBL" id="JASPKZ010003450">
    <property type="protein sequence ID" value="KAJ9593270.1"/>
    <property type="molecule type" value="Genomic_DNA"/>
</dbReference>